<reference evidence="2 3" key="1">
    <citation type="submission" date="2018-05" db="EMBL/GenBank/DDBJ databases">
        <title>Micromonospora from Atacama Desert.</title>
        <authorList>
            <person name="Carro L."/>
            <person name="Goodfellow M."/>
            <person name="Klenk H.-P."/>
        </authorList>
    </citation>
    <scope>NUCLEOTIDE SEQUENCE [LARGE SCALE GENOMIC DNA]</scope>
    <source>
        <strain evidence="2 3">LB39</strain>
    </source>
</reference>
<feature type="transmembrane region" description="Helical" evidence="1">
    <location>
        <begin position="268"/>
        <end position="288"/>
    </location>
</feature>
<feature type="transmembrane region" description="Helical" evidence="1">
    <location>
        <begin position="485"/>
        <end position="510"/>
    </location>
</feature>
<proteinExistence type="predicted"/>
<feature type="transmembrane region" description="Helical" evidence="1">
    <location>
        <begin position="769"/>
        <end position="791"/>
    </location>
</feature>
<evidence type="ECO:0000256" key="1">
    <source>
        <dbReference type="SAM" id="Phobius"/>
    </source>
</evidence>
<keyword evidence="3" id="KW-1185">Reference proteome</keyword>
<dbReference type="EMBL" id="QGSZ01000150">
    <property type="protein sequence ID" value="RQX05711.1"/>
    <property type="molecule type" value="Genomic_DNA"/>
</dbReference>
<feature type="transmembrane region" description="Helical" evidence="1">
    <location>
        <begin position="358"/>
        <end position="380"/>
    </location>
</feature>
<feature type="transmembrane region" description="Helical" evidence="1">
    <location>
        <begin position="715"/>
        <end position="735"/>
    </location>
</feature>
<feature type="transmembrane region" description="Helical" evidence="1">
    <location>
        <begin position="438"/>
        <end position="464"/>
    </location>
</feature>
<dbReference type="Proteomes" id="UP000282312">
    <property type="component" value="Unassembled WGS sequence"/>
</dbReference>
<evidence type="ECO:0000313" key="3">
    <source>
        <dbReference type="Proteomes" id="UP000282312"/>
    </source>
</evidence>
<gene>
    <name evidence="2" type="ORF">DLJ59_06835</name>
</gene>
<feature type="transmembrane region" description="Helical" evidence="1">
    <location>
        <begin position="412"/>
        <end position="432"/>
    </location>
</feature>
<protein>
    <recommendedName>
        <fullName evidence="4">ABC3 transporter permease protein domain-containing protein</fullName>
    </recommendedName>
</protein>
<evidence type="ECO:0000313" key="2">
    <source>
        <dbReference type="EMBL" id="RQX05711.1"/>
    </source>
</evidence>
<keyword evidence="1" id="KW-1133">Transmembrane helix</keyword>
<dbReference type="AlphaFoldDB" id="A0A3N9WXZ9"/>
<feature type="transmembrane region" description="Helical" evidence="1">
    <location>
        <begin position="309"/>
        <end position="338"/>
    </location>
</feature>
<name>A0A3N9WXZ9_9ACTN</name>
<dbReference type="RefSeq" id="WP_358035051.1">
    <property type="nucleotide sequence ID" value="NZ_JBEZFR010000029.1"/>
</dbReference>
<evidence type="ECO:0008006" key="4">
    <source>
        <dbReference type="Google" id="ProtNLM"/>
    </source>
</evidence>
<sequence length="835" mass="87325">MSIRLVASVARRFMRSRSLARSTFLVAATAALLVAVFVTLNAFTLSPRQVTDRDLGRFDSQVDLSNVTTIRPGSADVAGEIAAAARASGASETVAALVSFDVRPDMTQPPFTLYTEALWPAEPFPDRYQLRQGRWPSQPGEVAVTDALRRVLGPIESFTVFSGNDRLRVVGVAEDLFGDTPRILAAQGTWASLSEATSRNFSTVLATATLLWNGGVQQHVLTAVAAVVASNVPEASPATVEAQLAAETRTRADELTKLRRPWTDRIPLAYDLPSLALPLLAVLTVFGLNARRFRKSLAILTSVGMSRATATAGVAAATTVWTLAATLAGILAGIGLGAASRPVADHFLAGPISPWPGLVAPAARLLGVTVAACTAAALLLHLAHPRSTGAAAPSRAPSARAGKKRTRVTGAAVRRIAATVLGVAIIVQIGVLDSVEEAMVLTATVAATVLLFTPEVVGIAIRLLPTTDPRSHLGRKQLHNDRARAVAAVAVLTTTLGAPLGLTTLLATLITTAQEDVVATVAPHQVVLSGPGGAMQPPSRDVVTAVSARLADAAPPVKTGYLTTETVHVTVKDAGIGAVLVVETPEQASRLNNGPLSDAQLQTLQRGGLLVWNEGPDQRQLLSHDLTSDRVVATSPPLPAARAAFEPTWTSGVSGLLLATTAQRLNLAISPAAIVFTNVTDDQATSAEQAAIDNGLDPLQVGIYQPPEPITVPPAYYTAVLGLAAIVLATTMAVARSQVITLRSYLGRLIAIGLSPRWARHVLLIQNGLIILTSTVLAALIAVPPVIVAAIKLRGFTLSIPWTWLLVITAAFYIATLAASVASSRRLISKDRLTA</sequence>
<keyword evidence="1" id="KW-0812">Transmembrane</keyword>
<feature type="transmembrane region" description="Helical" evidence="1">
    <location>
        <begin position="803"/>
        <end position="822"/>
    </location>
</feature>
<organism evidence="2 3">
    <name type="scientific">Micromonospora inaquosa</name>
    <dbReference type="NCBI Taxonomy" id="2203716"/>
    <lineage>
        <taxon>Bacteria</taxon>
        <taxon>Bacillati</taxon>
        <taxon>Actinomycetota</taxon>
        <taxon>Actinomycetes</taxon>
        <taxon>Micromonosporales</taxon>
        <taxon>Micromonosporaceae</taxon>
        <taxon>Micromonospora</taxon>
    </lineage>
</organism>
<keyword evidence="1" id="KW-0472">Membrane</keyword>
<comment type="caution">
    <text evidence="2">The sequence shown here is derived from an EMBL/GenBank/DDBJ whole genome shotgun (WGS) entry which is preliminary data.</text>
</comment>
<accession>A0A3N9WXZ9</accession>